<evidence type="ECO:0000313" key="4">
    <source>
        <dbReference type="Proteomes" id="UP001243009"/>
    </source>
</evidence>
<keyword evidence="2" id="KW-0732">Signal</keyword>
<feature type="signal peptide" evidence="2">
    <location>
        <begin position="1"/>
        <end position="19"/>
    </location>
</feature>
<dbReference type="InterPro" id="IPR042100">
    <property type="entry name" value="Bug_dom1"/>
</dbReference>
<comment type="similarity">
    <text evidence="1">Belongs to the UPF0065 (bug) family.</text>
</comment>
<evidence type="ECO:0000256" key="2">
    <source>
        <dbReference type="SAM" id="SignalP"/>
    </source>
</evidence>
<dbReference type="InterPro" id="IPR005064">
    <property type="entry name" value="BUG"/>
</dbReference>
<feature type="chain" id="PRO_5045959489" evidence="2">
    <location>
        <begin position="20"/>
        <end position="319"/>
    </location>
</feature>
<name>A0ABT9E612_9PROT</name>
<dbReference type="SUPFAM" id="SSF53850">
    <property type="entry name" value="Periplasmic binding protein-like II"/>
    <property type="match status" value="1"/>
</dbReference>
<dbReference type="EMBL" id="JAUTWS010000031">
    <property type="protein sequence ID" value="MDO9711619.1"/>
    <property type="molecule type" value="Genomic_DNA"/>
</dbReference>
<dbReference type="PIRSF" id="PIRSF017082">
    <property type="entry name" value="YflP"/>
    <property type="match status" value="1"/>
</dbReference>
<accession>A0ABT9E612</accession>
<comment type="caution">
    <text evidence="3">The sequence shown here is derived from an EMBL/GenBank/DDBJ whole genome shotgun (WGS) entry which is preliminary data.</text>
</comment>
<protein>
    <submittedName>
        <fullName evidence="3">Tripartite tricarboxylate transporter substrate binding protein</fullName>
    </submittedName>
</protein>
<keyword evidence="4" id="KW-1185">Reference proteome</keyword>
<evidence type="ECO:0000313" key="3">
    <source>
        <dbReference type="EMBL" id="MDO9711619.1"/>
    </source>
</evidence>
<dbReference type="Proteomes" id="UP001243009">
    <property type="component" value="Unassembled WGS sequence"/>
</dbReference>
<dbReference type="CDD" id="cd13578">
    <property type="entry name" value="PBP2_Bug27"/>
    <property type="match status" value="1"/>
</dbReference>
<reference evidence="3 4" key="1">
    <citation type="submission" date="2023-08" db="EMBL/GenBank/DDBJ databases">
        <title>The draft genome sequence of Paracraurococcus sp. LOR1-02.</title>
        <authorList>
            <person name="Kingkaew E."/>
            <person name="Tanasupawat S."/>
        </authorList>
    </citation>
    <scope>NUCLEOTIDE SEQUENCE [LARGE SCALE GENOMIC DNA]</scope>
    <source>
        <strain evidence="3 4">LOR1-02</strain>
    </source>
</reference>
<sequence>MPLRRALLALPFLAGAAAAQGWPARPIRIVVPFPPGGSTDLLARRIAERLSPALGVPVLVENRPGAGGTTGSEMVARAAPDGTTLLFGVTGTHGVAPSLFPRLGYDPLKDFAPVSLVVTAPLVLVARPDLPARTLGEFVALAKADPGGLTYGTPGNGTSMHLTGVMFDMQAGTRLTHVPYRGSGPALNDLVAGNLASMFGDLLVVLPQLRAGAIRAIAVTGATRHPLLPEVPTMAEAGLPGFLALSWQGLFAPADTPPAIVARLAAELRAALEAPEVRDFFAGQGFAIEGGPPEALRALLETEIPKWAAVVRAGQVRLD</sequence>
<dbReference type="Gene3D" id="3.40.190.150">
    <property type="entry name" value="Bordetella uptake gene, domain 1"/>
    <property type="match status" value="1"/>
</dbReference>
<dbReference type="PANTHER" id="PTHR42928">
    <property type="entry name" value="TRICARBOXYLATE-BINDING PROTEIN"/>
    <property type="match status" value="1"/>
</dbReference>
<dbReference type="Pfam" id="PF03401">
    <property type="entry name" value="TctC"/>
    <property type="match status" value="1"/>
</dbReference>
<organism evidence="3 4">
    <name type="scientific">Paracraurococcus lichenis</name>
    <dbReference type="NCBI Taxonomy" id="3064888"/>
    <lineage>
        <taxon>Bacteria</taxon>
        <taxon>Pseudomonadati</taxon>
        <taxon>Pseudomonadota</taxon>
        <taxon>Alphaproteobacteria</taxon>
        <taxon>Acetobacterales</taxon>
        <taxon>Roseomonadaceae</taxon>
        <taxon>Paracraurococcus</taxon>
    </lineage>
</organism>
<proteinExistence type="inferred from homology"/>
<evidence type="ECO:0000256" key="1">
    <source>
        <dbReference type="ARBA" id="ARBA00006987"/>
    </source>
</evidence>
<gene>
    <name evidence="3" type="ORF">Q7A36_24945</name>
</gene>
<dbReference type="RefSeq" id="WP_305106476.1">
    <property type="nucleotide sequence ID" value="NZ_JAUTWS010000031.1"/>
</dbReference>
<dbReference type="PANTHER" id="PTHR42928:SF5">
    <property type="entry name" value="BLR1237 PROTEIN"/>
    <property type="match status" value="1"/>
</dbReference>
<dbReference type="Gene3D" id="3.40.190.10">
    <property type="entry name" value="Periplasmic binding protein-like II"/>
    <property type="match status" value="1"/>
</dbReference>